<evidence type="ECO:0000313" key="1">
    <source>
        <dbReference type="EMBL" id="SEP33134.1"/>
    </source>
</evidence>
<reference evidence="1 2" key="1">
    <citation type="submission" date="2016-10" db="EMBL/GenBank/DDBJ databases">
        <authorList>
            <person name="de Groot N.N."/>
        </authorList>
    </citation>
    <scope>NUCLEOTIDE SEQUENCE [LARGE SCALE GENOMIC DNA]</scope>
    <source>
        <strain evidence="1 2">DSM 44993</strain>
    </source>
</reference>
<accession>A0A1H8WZR5</accession>
<organism evidence="1 2">
    <name type="scientific">Amycolatopsis saalfeldensis</name>
    <dbReference type="NCBI Taxonomy" id="394193"/>
    <lineage>
        <taxon>Bacteria</taxon>
        <taxon>Bacillati</taxon>
        <taxon>Actinomycetota</taxon>
        <taxon>Actinomycetes</taxon>
        <taxon>Pseudonocardiales</taxon>
        <taxon>Pseudonocardiaceae</taxon>
        <taxon>Amycolatopsis</taxon>
    </lineage>
</organism>
<protein>
    <recommendedName>
        <fullName evidence="3">Carboxypeptidase regulatory-like domain-containing protein</fullName>
    </recommendedName>
</protein>
<keyword evidence="2" id="KW-1185">Reference proteome</keyword>
<dbReference type="AlphaFoldDB" id="A0A1H8WZR5"/>
<gene>
    <name evidence="1" type="ORF">SAMN04489732_106104</name>
</gene>
<dbReference type="Proteomes" id="UP000198582">
    <property type="component" value="Unassembled WGS sequence"/>
</dbReference>
<dbReference type="EMBL" id="FOEF01000006">
    <property type="protein sequence ID" value="SEP33134.1"/>
    <property type="molecule type" value="Genomic_DNA"/>
</dbReference>
<proteinExistence type="predicted"/>
<sequence length="146" mass="15285">MPDDWDSDERLLADLADALRERRAVPESFVTAAKAAFTWHAVDAELAELAPAAPAGTRAGGGGHRSLTFTAGGLTVSVELTPDALLGQLVPPSAATVELCGPDGVVASTAADEVGWFTLRPAPRGLFRLRVRTGTGPDVHTEWTRA</sequence>
<dbReference type="RefSeq" id="WP_091617635.1">
    <property type="nucleotide sequence ID" value="NZ_FOEF01000006.1"/>
</dbReference>
<evidence type="ECO:0008006" key="3">
    <source>
        <dbReference type="Google" id="ProtNLM"/>
    </source>
</evidence>
<dbReference type="OrthoDB" id="5193241at2"/>
<evidence type="ECO:0000313" key="2">
    <source>
        <dbReference type="Proteomes" id="UP000198582"/>
    </source>
</evidence>
<dbReference type="STRING" id="394193.SAMN04489732_106104"/>
<name>A0A1H8WZR5_9PSEU</name>